<proteinExistence type="predicted"/>
<comment type="caution">
    <text evidence="1">The sequence shown here is derived from an EMBL/GenBank/DDBJ whole genome shotgun (WGS) entry which is preliminary data.</text>
</comment>
<dbReference type="Proteomes" id="UP000307592">
    <property type="component" value="Unassembled WGS sequence"/>
</dbReference>
<gene>
    <name evidence="1" type="ORF">EP164_09580</name>
</gene>
<reference evidence="1 2" key="1">
    <citation type="submission" date="2019-01" db="EMBL/GenBank/DDBJ databases">
        <title>Draft genome assembly of Photorhabdus luminescens subsp. sonorensis Caborca.</title>
        <authorList>
            <person name="Duong D.A."/>
            <person name="Espinosa-Artiles P."/>
            <person name="Orozco R.A."/>
            <person name="Molnar I."/>
            <person name="Stock P."/>
        </authorList>
    </citation>
    <scope>NUCLEOTIDE SEQUENCE [LARGE SCALE GENOMIC DNA]</scope>
    <source>
        <strain evidence="1 2">Caborca</strain>
    </source>
</reference>
<dbReference type="AlphaFoldDB" id="A0A5C4RI80"/>
<evidence type="ECO:0000313" key="1">
    <source>
        <dbReference type="EMBL" id="TNH43786.1"/>
    </source>
</evidence>
<organism evidence="1 2">
    <name type="scientific">Photorhabdus luminescens subsp. sonorensis</name>
    <dbReference type="NCBI Taxonomy" id="1173677"/>
    <lineage>
        <taxon>Bacteria</taxon>
        <taxon>Pseudomonadati</taxon>
        <taxon>Pseudomonadota</taxon>
        <taxon>Gammaproteobacteria</taxon>
        <taxon>Enterobacterales</taxon>
        <taxon>Morganellaceae</taxon>
        <taxon>Photorhabdus</taxon>
    </lineage>
</organism>
<accession>A0A5C4RI80</accession>
<protein>
    <submittedName>
        <fullName evidence="1">Uncharacterized protein</fullName>
    </submittedName>
</protein>
<dbReference type="EMBL" id="SBIJ01000012">
    <property type="protein sequence ID" value="TNH43786.1"/>
    <property type="molecule type" value="Genomic_DNA"/>
</dbReference>
<name>A0A5C4RI80_PHOLU</name>
<evidence type="ECO:0000313" key="2">
    <source>
        <dbReference type="Proteomes" id="UP000307592"/>
    </source>
</evidence>
<sequence length="131" mass="15289">MKNQKLAFKNENQTLTSLTFKIKIIKVYGITEESDDADVEFNMTFSYEAKAKFDSLIFDKIKSNKSVEEYVLDKGIARINDVYPLNSTDYITYADLEVEIFEENKFVGKYICFASFRNENSKLCAYKKYSE</sequence>
<dbReference type="RefSeq" id="WP_139655491.1">
    <property type="nucleotide sequence ID" value="NZ_CAWOQH010000024.1"/>
</dbReference>